<feature type="transmembrane region" description="Helical" evidence="1">
    <location>
        <begin position="62"/>
        <end position="82"/>
    </location>
</feature>
<accession>A0ABU3DQ98</accession>
<name>A0ABU3DQ98_9FLAO</name>
<keyword evidence="1" id="KW-0472">Membrane</keyword>
<protein>
    <submittedName>
        <fullName evidence="2">Uncharacterized protein</fullName>
    </submittedName>
</protein>
<proteinExistence type="predicted"/>
<feature type="transmembrane region" description="Helical" evidence="1">
    <location>
        <begin position="122"/>
        <end position="139"/>
    </location>
</feature>
<comment type="caution">
    <text evidence="2">The sequence shown here is derived from an EMBL/GenBank/DDBJ whole genome shotgun (WGS) entry which is preliminary data.</text>
</comment>
<feature type="transmembrane region" description="Helical" evidence="1">
    <location>
        <begin position="91"/>
        <end position="107"/>
    </location>
</feature>
<dbReference type="EMBL" id="JAVRHN010000004">
    <property type="protein sequence ID" value="MDT0685894.1"/>
    <property type="molecule type" value="Genomic_DNA"/>
</dbReference>
<keyword evidence="3" id="KW-1185">Reference proteome</keyword>
<gene>
    <name evidence="2" type="ORF">RM541_05935</name>
</gene>
<feature type="transmembrane region" description="Helical" evidence="1">
    <location>
        <begin position="31"/>
        <end position="50"/>
    </location>
</feature>
<organism evidence="2 3">
    <name type="scientific">Autumnicola psychrophila</name>
    <dbReference type="NCBI Taxonomy" id="3075592"/>
    <lineage>
        <taxon>Bacteria</taxon>
        <taxon>Pseudomonadati</taxon>
        <taxon>Bacteroidota</taxon>
        <taxon>Flavobacteriia</taxon>
        <taxon>Flavobacteriales</taxon>
        <taxon>Flavobacteriaceae</taxon>
        <taxon>Autumnicola</taxon>
    </lineage>
</organism>
<evidence type="ECO:0000313" key="3">
    <source>
        <dbReference type="Proteomes" id="UP001253848"/>
    </source>
</evidence>
<dbReference type="Proteomes" id="UP001253848">
    <property type="component" value="Unassembled WGS sequence"/>
</dbReference>
<sequence length="141" mass="16028">MSRLYYEDQEITRFRVEQGKQSKTGSYLEKVSTLVPAEIIAGYLAMVGFLDKEEGSLLVEKQNFLIGIFFLCFILTPIYLYFQAEKNKPKIIHLILSSLAFVIWAYVTSGEKFSSLIYDADIASIILIAFSLISGLVPLRR</sequence>
<keyword evidence="1" id="KW-1133">Transmembrane helix</keyword>
<evidence type="ECO:0000313" key="2">
    <source>
        <dbReference type="EMBL" id="MDT0685894.1"/>
    </source>
</evidence>
<reference evidence="2 3" key="1">
    <citation type="submission" date="2023-09" db="EMBL/GenBank/DDBJ databases">
        <authorList>
            <person name="Rey-Velasco X."/>
        </authorList>
    </citation>
    <scope>NUCLEOTIDE SEQUENCE [LARGE SCALE GENOMIC DNA]</scope>
    <source>
        <strain evidence="2 3">F225</strain>
    </source>
</reference>
<keyword evidence="1" id="KW-0812">Transmembrane</keyword>
<dbReference type="RefSeq" id="WP_311499304.1">
    <property type="nucleotide sequence ID" value="NZ_JAVRHN010000004.1"/>
</dbReference>
<evidence type="ECO:0000256" key="1">
    <source>
        <dbReference type="SAM" id="Phobius"/>
    </source>
</evidence>